<dbReference type="OrthoDB" id="252197at2"/>
<dbReference type="PANTHER" id="PTHR42941:SF1">
    <property type="entry name" value="SLL1037 PROTEIN"/>
    <property type="match status" value="1"/>
</dbReference>
<protein>
    <submittedName>
        <fullName evidence="2">C4-dicarboxylate ABC transporter substrate-binding protein</fullName>
    </submittedName>
</protein>
<reference evidence="2 3" key="1">
    <citation type="submission" date="2019-03" db="EMBL/GenBank/DDBJ databases">
        <authorList>
            <person name="Kox A.R. M."/>
        </authorList>
    </citation>
    <scope>NUCLEOTIDE SEQUENCE [LARGE SCALE GENOMIC DNA]</scope>
    <source>
        <strain evidence="2">MTUNDRAET4 annotated genome</strain>
    </source>
</reference>
<gene>
    <name evidence="2" type="ORF">MTUNDRAET4_3339</name>
</gene>
<keyword evidence="1" id="KW-1133">Transmembrane helix</keyword>
<name>A0A4U8Z428_METTU</name>
<proteinExistence type="predicted"/>
<dbReference type="EMBL" id="LR536450">
    <property type="protein sequence ID" value="VFU10226.1"/>
    <property type="molecule type" value="Genomic_DNA"/>
</dbReference>
<dbReference type="InterPro" id="IPR011852">
    <property type="entry name" value="TRAP_TAXI"/>
</dbReference>
<dbReference type="SUPFAM" id="SSF53850">
    <property type="entry name" value="Periplasmic binding protein-like II"/>
    <property type="match status" value="1"/>
</dbReference>
<dbReference type="Gene3D" id="3.40.190.10">
    <property type="entry name" value="Periplasmic binding protein-like II"/>
    <property type="match status" value="2"/>
</dbReference>
<dbReference type="KEGG" id="mtun:MTUNDRAET4_3339"/>
<dbReference type="Pfam" id="PF16868">
    <property type="entry name" value="NMT1_3"/>
    <property type="match status" value="1"/>
</dbReference>
<dbReference type="AlphaFoldDB" id="A0A4U8Z428"/>
<organism evidence="2 3">
    <name type="scientific">Methylocella tundrae</name>
    <dbReference type="NCBI Taxonomy" id="227605"/>
    <lineage>
        <taxon>Bacteria</taxon>
        <taxon>Pseudomonadati</taxon>
        <taxon>Pseudomonadota</taxon>
        <taxon>Alphaproteobacteria</taxon>
        <taxon>Hyphomicrobiales</taxon>
        <taxon>Beijerinckiaceae</taxon>
        <taxon>Methylocella</taxon>
    </lineage>
</organism>
<evidence type="ECO:0000313" key="2">
    <source>
        <dbReference type="EMBL" id="VFU10226.1"/>
    </source>
</evidence>
<feature type="transmembrane region" description="Helical" evidence="1">
    <location>
        <begin position="326"/>
        <end position="346"/>
    </location>
</feature>
<dbReference type="Proteomes" id="UP000294360">
    <property type="component" value="Chromosome"/>
</dbReference>
<accession>A0A4U8Z428</accession>
<evidence type="ECO:0000313" key="3">
    <source>
        <dbReference type="Proteomes" id="UP000294360"/>
    </source>
</evidence>
<sequence length="442" mass="47405">MRRLIIVAIGAAFAAIGAAALALYYYERPTVLHVAVTRESHDQRVLAAAAHEFAQKHESLRLKLVPVESLAESARIFEEDQVDLAIVRSDIDMPVSGQTVLIMRRNAAVVVAPAGSDLHDIEDLKGHKLGVLDAEQTGRMGNHTLLDAALAQYDVSLGTVRRIPLTLAELPEAIERREVDAVLAVDTPGSANLTEAVAAVAQAGRGPPVFLPIEDARAIAQRAPNFEPVEVLRGAFGGAQPKPSASFETLGVSTRLIAKPTLSNDVVSELTELMLNARPSLAAQDPIANRIEAPSTDKGAALPVHPGTLAYLGDEEQSFFDKYSDFIYIGAMLASLCGTAIATFAARFNRRQNTDLELILQRLLEIIAAARAAARADALDDLEREADDLLAKALAHDWNHALSGSRLAATSLALNQARQAISERRAYLAVPRAPFAPRLVGE</sequence>
<dbReference type="PANTHER" id="PTHR42941">
    <property type="entry name" value="SLL1037 PROTEIN"/>
    <property type="match status" value="1"/>
</dbReference>
<dbReference type="RefSeq" id="WP_134490898.1">
    <property type="nucleotide sequence ID" value="NZ_CP139089.1"/>
</dbReference>
<keyword evidence="1" id="KW-0472">Membrane</keyword>
<keyword evidence="1" id="KW-0812">Transmembrane</keyword>
<evidence type="ECO:0000256" key="1">
    <source>
        <dbReference type="SAM" id="Phobius"/>
    </source>
</evidence>